<dbReference type="SMART" id="SM00382">
    <property type="entry name" value="AAA"/>
    <property type="match status" value="1"/>
</dbReference>
<organism evidence="5 6">
    <name type="scientific">SAR324 cluster bacterium</name>
    <dbReference type="NCBI Taxonomy" id="2024889"/>
    <lineage>
        <taxon>Bacteria</taxon>
        <taxon>Deltaproteobacteria</taxon>
        <taxon>SAR324 cluster</taxon>
    </lineage>
</organism>
<dbReference type="GO" id="GO:0005524">
    <property type="term" value="F:ATP binding"/>
    <property type="evidence" value="ECO:0007669"/>
    <property type="project" value="UniProtKB-KW"/>
</dbReference>
<dbReference type="PANTHER" id="PTHR45772">
    <property type="entry name" value="CONSERVED COMPONENT OF ABC TRANSPORTER FOR NATURAL AMINO ACIDS-RELATED"/>
    <property type="match status" value="1"/>
</dbReference>
<evidence type="ECO:0000256" key="1">
    <source>
        <dbReference type="ARBA" id="ARBA00022448"/>
    </source>
</evidence>
<dbReference type="FunFam" id="3.40.50.300:FF:000421">
    <property type="entry name" value="Branched-chain amino acid ABC transporter ATP-binding protein"/>
    <property type="match status" value="1"/>
</dbReference>
<protein>
    <submittedName>
        <fullName evidence="5">ABC transporter ATP-binding protein</fullName>
    </submittedName>
</protein>
<dbReference type="InterPro" id="IPR003439">
    <property type="entry name" value="ABC_transporter-like_ATP-bd"/>
</dbReference>
<dbReference type="Gene3D" id="3.40.50.300">
    <property type="entry name" value="P-loop containing nucleotide triphosphate hydrolases"/>
    <property type="match status" value="1"/>
</dbReference>
<sequence>MTTLTVSDVTLTFGGLNALTNVSMEIKPGLITSIIGPNGAGKTSMLNCMSGFYHPTTGSIKFGDQDISKAPPHFVSELGIARAFQNIELFAGLSVLDNLLLARHRHLNYNFFQAIIYYGKASRVEAENRAFVEDIIDFMELEAYRHSVVGNLSYGVQKRVEVARALTLNPKILLLDEPMAGMNVEEKEDMVRFTSDILIDRGTTVVLIEHDLGVVMDISDQIYVLDFGEMIGEGTPEEVAQNPAVIEAYIGEE</sequence>
<dbReference type="InterPro" id="IPR051120">
    <property type="entry name" value="ABC_AA/LPS_Transport"/>
</dbReference>
<name>A0A2A4T695_9DELT</name>
<dbReference type="SUPFAM" id="SSF52540">
    <property type="entry name" value="P-loop containing nucleoside triphosphate hydrolases"/>
    <property type="match status" value="1"/>
</dbReference>
<comment type="caution">
    <text evidence="5">The sequence shown here is derived from an EMBL/GenBank/DDBJ whole genome shotgun (WGS) entry which is preliminary data.</text>
</comment>
<accession>A0A2A4T695</accession>
<dbReference type="GO" id="GO:0016887">
    <property type="term" value="F:ATP hydrolysis activity"/>
    <property type="evidence" value="ECO:0007669"/>
    <property type="project" value="InterPro"/>
</dbReference>
<feature type="domain" description="ABC transporter" evidence="4">
    <location>
        <begin position="4"/>
        <end position="252"/>
    </location>
</feature>
<dbReference type="InterPro" id="IPR027417">
    <property type="entry name" value="P-loop_NTPase"/>
</dbReference>
<dbReference type="Pfam" id="PF12399">
    <property type="entry name" value="BCA_ABC_TP_C"/>
    <property type="match status" value="1"/>
</dbReference>
<dbReference type="AlphaFoldDB" id="A0A2A4T695"/>
<dbReference type="InterPro" id="IPR032823">
    <property type="entry name" value="BCA_ABC_TP_C"/>
</dbReference>
<dbReference type="Pfam" id="PF00005">
    <property type="entry name" value="ABC_tran"/>
    <property type="match status" value="1"/>
</dbReference>
<evidence type="ECO:0000259" key="4">
    <source>
        <dbReference type="PROSITE" id="PS50893"/>
    </source>
</evidence>
<proteinExistence type="predicted"/>
<evidence type="ECO:0000256" key="2">
    <source>
        <dbReference type="ARBA" id="ARBA00022741"/>
    </source>
</evidence>
<dbReference type="EMBL" id="NVSR01000023">
    <property type="protein sequence ID" value="PCI28904.1"/>
    <property type="molecule type" value="Genomic_DNA"/>
</dbReference>
<evidence type="ECO:0000313" key="5">
    <source>
        <dbReference type="EMBL" id="PCI28904.1"/>
    </source>
</evidence>
<keyword evidence="2" id="KW-0547">Nucleotide-binding</keyword>
<dbReference type="Proteomes" id="UP000218113">
    <property type="component" value="Unassembled WGS sequence"/>
</dbReference>
<evidence type="ECO:0000313" key="6">
    <source>
        <dbReference type="Proteomes" id="UP000218113"/>
    </source>
</evidence>
<keyword evidence="3 5" id="KW-0067">ATP-binding</keyword>
<dbReference type="PROSITE" id="PS50893">
    <property type="entry name" value="ABC_TRANSPORTER_2"/>
    <property type="match status" value="1"/>
</dbReference>
<dbReference type="PANTHER" id="PTHR45772:SF1">
    <property type="entry name" value="ABC TRANSPORTER ATP-BINDING PROTEIN"/>
    <property type="match status" value="1"/>
</dbReference>
<reference evidence="6" key="1">
    <citation type="submission" date="2017-08" db="EMBL/GenBank/DDBJ databases">
        <title>A dynamic microbial community with high functional redundancy inhabits the cold, oxic subseafloor aquifer.</title>
        <authorList>
            <person name="Tully B.J."/>
            <person name="Wheat C.G."/>
            <person name="Glazer B.T."/>
            <person name="Huber J.A."/>
        </authorList>
    </citation>
    <scope>NUCLEOTIDE SEQUENCE [LARGE SCALE GENOMIC DNA]</scope>
</reference>
<dbReference type="CDD" id="cd03219">
    <property type="entry name" value="ABC_Mj1267_LivG_branched"/>
    <property type="match status" value="1"/>
</dbReference>
<dbReference type="GO" id="GO:0005886">
    <property type="term" value="C:plasma membrane"/>
    <property type="evidence" value="ECO:0007669"/>
    <property type="project" value="TreeGrafter"/>
</dbReference>
<keyword evidence="1" id="KW-0813">Transport</keyword>
<dbReference type="InterPro" id="IPR003593">
    <property type="entry name" value="AAA+_ATPase"/>
</dbReference>
<evidence type="ECO:0000256" key="3">
    <source>
        <dbReference type="ARBA" id="ARBA00022840"/>
    </source>
</evidence>
<gene>
    <name evidence="5" type="ORF">COB67_05285</name>
</gene>